<sequence length="93" mass="10898">MKTQQISLWDLSLLLHAFDFAEFAYTMKITEKPDVYSFGVNRVNIACLHNEDHREMRRVRSWSVSVGSDQRDASKIFSFLVFIFISQHEHSST</sequence>
<name>A0A2H5QPT2_CITUN</name>
<dbReference type="EMBL" id="BDQV01000597">
    <property type="protein sequence ID" value="GAY66620.1"/>
    <property type="molecule type" value="Genomic_DNA"/>
</dbReference>
<gene>
    <name evidence="2" type="ORF">CUMW_250230</name>
</gene>
<dbReference type="Proteomes" id="UP000236630">
    <property type="component" value="Unassembled WGS sequence"/>
</dbReference>
<feature type="chain" id="PRO_5014139901" evidence="1">
    <location>
        <begin position="27"/>
        <end position="93"/>
    </location>
</feature>
<evidence type="ECO:0000313" key="3">
    <source>
        <dbReference type="Proteomes" id="UP000236630"/>
    </source>
</evidence>
<proteinExistence type="predicted"/>
<feature type="signal peptide" evidence="1">
    <location>
        <begin position="1"/>
        <end position="26"/>
    </location>
</feature>
<evidence type="ECO:0000313" key="2">
    <source>
        <dbReference type="EMBL" id="GAY66620.1"/>
    </source>
</evidence>
<organism evidence="2 3">
    <name type="scientific">Citrus unshiu</name>
    <name type="common">Satsuma mandarin</name>
    <name type="synonym">Citrus nobilis var. unshiu</name>
    <dbReference type="NCBI Taxonomy" id="55188"/>
    <lineage>
        <taxon>Eukaryota</taxon>
        <taxon>Viridiplantae</taxon>
        <taxon>Streptophyta</taxon>
        <taxon>Embryophyta</taxon>
        <taxon>Tracheophyta</taxon>
        <taxon>Spermatophyta</taxon>
        <taxon>Magnoliopsida</taxon>
        <taxon>eudicotyledons</taxon>
        <taxon>Gunneridae</taxon>
        <taxon>Pentapetalae</taxon>
        <taxon>rosids</taxon>
        <taxon>malvids</taxon>
        <taxon>Sapindales</taxon>
        <taxon>Rutaceae</taxon>
        <taxon>Aurantioideae</taxon>
        <taxon>Citrus</taxon>
    </lineage>
</organism>
<protein>
    <submittedName>
        <fullName evidence="2">Uncharacterized protein</fullName>
    </submittedName>
</protein>
<accession>A0A2H5QPT2</accession>
<evidence type="ECO:0000256" key="1">
    <source>
        <dbReference type="SAM" id="SignalP"/>
    </source>
</evidence>
<comment type="caution">
    <text evidence="2">The sequence shown here is derived from an EMBL/GenBank/DDBJ whole genome shotgun (WGS) entry which is preliminary data.</text>
</comment>
<keyword evidence="3" id="KW-1185">Reference proteome</keyword>
<keyword evidence="1" id="KW-0732">Signal</keyword>
<dbReference type="AlphaFoldDB" id="A0A2H5QPT2"/>
<reference evidence="2 3" key="1">
    <citation type="journal article" date="2017" name="Front. Genet.">
        <title>Draft sequencing of the heterozygous diploid genome of Satsuma (Citrus unshiu Marc.) using a hybrid assembly approach.</title>
        <authorList>
            <person name="Shimizu T."/>
            <person name="Tanizawa Y."/>
            <person name="Mochizuki T."/>
            <person name="Nagasaki H."/>
            <person name="Yoshioka T."/>
            <person name="Toyoda A."/>
            <person name="Fujiyama A."/>
            <person name="Kaminuma E."/>
            <person name="Nakamura Y."/>
        </authorList>
    </citation>
    <scope>NUCLEOTIDE SEQUENCE [LARGE SCALE GENOMIC DNA]</scope>
    <source>
        <strain evidence="3">cv. Miyagawa wase</strain>
    </source>
</reference>